<dbReference type="InterPro" id="IPR050397">
    <property type="entry name" value="Env_Response_Regulators"/>
</dbReference>
<gene>
    <name evidence="6" type="ORF">KL86APRO_12247</name>
</gene>
<keyword evidence="3" id="KW-0804">Transcription</keyword>
<dbReference type="EMBL" id="FLUO01000001">
    <property type="protein sequence ID" value="SBW07473.1"/>
    <property type="molecule type" value="Genomic_DNA"/>
</dbReference>
<dbReference type="PANTHER" id="PTHR24567">
    <property type="entry name" value="CRP FAMILY TRANSCRIPTIONAL REGULATORY PROTEIN"/>
    <property type="match status" value="1"/>
</dbReference>
<keyword evidence="1" id="KW-0805">Transcription regulation</keyword>
<evidence type="ECO:0000259" key="5">
    <source>
        <dbReference type="PROSITE" id="PS51063"/>
    </source>
</evidence>
<dbReference type="AlphaFoldDB" id="A0A212K6X6"/>
<keyword evidence="2" id="KW-0238">DNA-binding</keyword>
<dbReference type="PROSITE" id="PS51063">
    <property type="entry name" value="HTH_CRP_2"/>
    <property type="match status" value="1"/>
</dbReference>
<evidence type="ECO:0000256" key="2">
    <source>
        <dbReference type="ARBA" id="ARBA00023125"/>
    </source>
</evidence>
<dbReference type="PRINTS" id="PR00103">
    <property type="entry name" value="CAMPKINASE"/>
</dbReference>
<dbReference type="InterPro" id="IPR036388">
    <property type="entry name" value="WH-like_DNA-bd_sf"/>
</dbReference>
<dbReference type="CDD" id="cd00038">
    <property type="entry name" value="CAP_ED"/>
    <property type="match status" value="1"/>
</dbReference>
<feature type="domain" description="HTH crp-type" evidence="5">
    <location>
        <begin position="149"/>
        <end position="222"/>
    </location>
</feature>
<keyword evidence="6" id="KW-0808">Transferase</keyword>
<dbReference type="SUPFAM" id="SSF51206">
    <property type="entry name" value="cAMP-binding domain-like"/>
    <property type="match status" value="1"/>
</dbReference>
<feature type="domain" description="Cyclic nucleotide-binding" evidence="4">
    <location>
        <begin position="15"/>
        <end position="118"/>
    </location>
</feature>
<dbReference type="PROSITE" id="PS00889">
    <property type="entry name" value="CNMP_BINDING_2"/>
    <property type="match status" value="1"/>
</dbReference>
<dbReference type="InterPro" id="IPR014710">
    <property type="entry name" value="RmlC-like_jellyroll"/>
</dbReference>
<dbReference type="GO" id="GO:0003677">
    <property type="term" value="F:DNA binding"/>
    <property type="evidence" value="ECO:0007669"/>
    <property type="project" value="UniProtKB-KW"/>
</dbReference>
<dbReference type="SMART" id="SM00419">
    <property type="entry name" value="HTH_CRP"/>
    <property type="match status" value="1"/>
</dbReference>
<organism evidence="6">
    <name type="scientific">uncultured Alphaproteobacteria bacterium</name>
    <dbReference type="NCBI Taxonomy" id="91750"/>
    <lineage>
        <taxon>Bacteria</taxon>
        <taxon>Pseudomonadati</taxon>
        <taxon>Pseudomonadota</taxon>
        <taxon>Alphaproteobacteria</taxon>
        <taxon>environmental samples</taxon>
    </lineage>
</organism>
<keyword evidence="6" id="KW-0418">Kinase</keyword>
<evidence type="ECO:0000313" key="6">
    <source>
        <dbReference type="EMBL" id="SBW07473.1"/>
    </source>
</evidence>
<reference evidence="6" key="1">
    <citation type="submission" date="2016-04" db="EMBL/GenBank/DDBJ databases">
        <authorList>
            <person name="Evans L.H."/>
            <person name="Alamgir A."/>
            <person name="Owens N."/>
            <person name="Weber N.D."/>
            <person name="Virtaneva K."/>
            <person name="Barbian K."/>
            <person name="Babar A."/>
            <person name="Rosenke K."/>
        </authorList>
    </citation>
    <scope>NUCLEOTIDE SEQUENCE</scope>
    <source>
        <strain evidence="6">86</strain>
    </source>
</reference>
<evidence type="ECO:0000259" key="4">
    <source>
        <dbReference type="PROSITE" id="PS50042"/>
    </source>
</evidence>
<dbReference type="SUPFAM" id="SSF46785">
    <property type="entry name" value="Winged helix' DNA-binding domain"/>
    <property type="match status" value="1"/>
</dbReference>
<dbReference type="PANTHER" id="PTHR24567:SF68">
    <property type="entry name" value="DNA-BINDING TRANSCRIPTIONAL DUAL REGULATOR CRP"/>
    <property type="match status" value="1"/>
</dbReference>
<dbReference type="InterPro" id="IPR000595">
    <property type="entry name" value="cNMP-bd_dom"/>
</dbReference>
<dbReference type="InterPro" id="IPR012318">
    <property type="entry name" value="HTH_CRP"/>
</dbReference>
<dbReference type="GO" id="GO:0003700">
    <property type="term" value="F:DNA-binding transcription factor activity"/>
    <property type="evidence" value="ECO:0007669"/>
    <property type="project" value="TreeGrafter"/>
</dbReference>
<accession>A0A212K6X6</accession>
<dbReference type="InterPro" id="IPR018490">
    <property type="entry name" value="cNMP-bd_dom_sf"/>
</dbReference>
<protein>
    <submittedName>
        <fullName evidence="6">cAMP-binding protein-catabolite gene activator and regulatory subunit of cAMP-dependent protein kinase</fullName>
    </submittedName>
</protein>
<evidence type="ECO:0000256" key="1">
    <source>
        <dbReference type="ARBA" id="ARBA00023015"/>
    </source>
</evidence>
<sequence length="231" mass="25690">MKFDTRQEFLQNSPLFAGLDPAILARILAVAVTRRLARGETLFQKGDPGDRLFGVLAGRVKVHTTSPEGKDVTLNLFKEGQFFGEIALLDELPRSADAMAMAPSELLVIHRRDFMPLVESEGRLAMHIIRLLCQRVRATSEMLEDAAFLPLELRLAKHLLRLVGTYGQPVAGGVEIGLRLSQQEIAHMMATTRESVNKRLQAWAQAGWIDLQRSRVTVTDVRALEALLDAP</sequence>
<name>A0A212K6X6_9PROT</name>
<dbReference type="Gene3D" id="2.60.120.10">
    <property type="entry name" value="Jelly Rolls"/>
    <property type="match status" value="1"/>
</dbReference>
<dbReference type="SMART" id="SM00100">
    <property type="entry name" value="cNMP"/>
    <property type="match status" value="1"/>
</dbReference>
<dbReference type="GO" id="GO:0016301">
    <property type="term" value="F:kinase activity"/>
    <property type="evidence" value="ECO:0007669"/>
    <property type="project" value="UniProtKB-KW"/>
</dbReference>
<dbReference type="GO" id="GO:0005829">
    <property type="term" value="C:cytosol"/>
    <property type="evidence" value="ECO:0007669"/>
    <property type="project" value="TreeGrafter"/>
</dbReference>
<proteinExistence type="predicted"/>
<dbReference type="PROSITE" id="PS50042">
    <property type="entry name" value="CNMP_BINDING_3"/>
    <property type="match status" value="1"/>
</dbReference>
<dbReference type="Pfam" id="PF00027">
    <property type="entry name" value="cNMP_binding"/>
    <property type="match status" value="1"/>
</dbReference>
<evidence type="ECO:0000256" key="3">
    <source>
        <dbReference type="ARBA" id="ARBA00023163"/>
    </source>
</evidence>
<dbReference type="InterPro" id="IPR036390">
    <property type="entry name" value="WH_DNA-bd_sf"/>
</dbReference>
<dbReference type="InterPro" id="IPR018488">
    <property type="entry name" value="cNMP-bd_CS"/>
</dbReference>
<dbReference type="Pfam" id="PF13545">
    <property type="entry name" value="HTH_Crp_2"/>
    <property type="match status" value="1"/>
</dbReference>
<dbReference type="Gene3D" id="1.10.10.10">
    <property type="entry name" value="Winged helix-like DNA-binding domain superfamily/Winged helix DNA-binding domain"/>
    <property type="match status" value="1"/>
</dbReference>